<keyword evidence="1" id="KW-0488">Methylation</keyword>
<dbReference type="PANTHER" id="PTHR45811:SF16">
    <property type="entry name" value="COPPER TRANSPORT PROTEIN FAMILY-RELATED"/>
    <property type="match status" value="1"/>
</dbReference>
<keyword evidence="9" id="KW-1185">Reference proteome</keyword>
<sequence>MYINTHDSIFGAGNHKTFTFLYIISLHSTYKLFHFLKMQQNTNVVFKLEVDERKKKKAMKTVCGFSGVTSLNVMEEGKLTVTGEFDNYEMTKKLKKICKHIAIIAAEPIREPEQNRNPVTRREPNREPEQNRSRVTRREPSREPEPNRAPLARRESRPRTHSRPSIPHARPSRVRGENSDGCIIM</sequence>
<reference evidence="8 9" key="1">
    <citation type="submission" date="2020-12" db="EMBL/GenBank/DDBJ databases">
        <title>Concerted genomic and epigenomic changes stabilize Arabidopsis allopolyploids.</title>
        <authorList>
            <person name="Chen Z."/>
        </authorList>
    </citation>
    <scope>NUCLEOTIDE SEQUENCE [LARGE SCALE GENOMIC DNA]</scope>
    <source>
        <strain evidence="8">As9502</strain>
        <tissue evidence="8">Leaf</tissue>
    </source>
</reference>
<feature type="region of interest" description="Disordered" evidence="6">
    <location>
        <begin position="112"/>
        <end position="185"/>
    </location>
</feature>
<dbReference type="EMBL" id="JAEFBJ010000005">
    <property type="protein sequence ID" value="KAG7612768.1"/>
    <property type="molecule type" value="Genomic_DNA"/>
</dbReference>
<dbReference type="PANTHER" id="PTHR45811">
    <property type="entry name" value="COPPER TRANSPORT PROTEIN FAMILY-RELATED"/>
    <property type="match status" value="1"/>
</dbReference>
<protein>
    <recommendedName>
        <fullName evidence="7">HMA domain-containing protein</fullName>
    </recommendedName>
</protein>
<comment type="caution">
    <text evidence="8">The sequence shown here is derived from an EMBL/GenBank/DDBJ whole genome shotgun (WGS) entry which is preliminary data.</text>
</comment>
<gene>
    <name evidence="8" type="ORF">ISN44_As05g047530</name>
</gene>
<keyword evidence="2" id="KW-0479">Metal-binding</keyword>
<dbReference type="Proteomes" id="UP000694251">
    <property type="component" value="Chromosome 5"/>
</dbReference>
<keyword evidence="3" id="KW-0449">Lipoprotein</keyword>
<accession>A0A8T2DKX2</accession>
<evidence type="ECO:0000256" key="6">
    <source>
        <dbReference type="SAM" id="MobiDB-lite"/>
    </source>
</evidence>
<dbReference type="OrthoDB" id="10404335at2759"/>
<organism evidence="8 9">
    <name type="scientific">Arabidopsis suecica</name>
    <name type="common">Swedish thale-cress</name>
    <name type="synonym">Cardaminopsis suecica</name>
    <dbReference type="NCBI Taxonomy" id="45249"/>
    <lineage>
        <taxon>Eukaryota</taxon>
        <taxon>Viridiplantae</taxon>
        <taxon>Streptophyta</taxon>
        <taxon>Embryophyta</taxon>
        <taxon>Tracheophyta</taxon>
        <taxon>Spermatophyta</taxon>
        <taxon>Magnoliopsida</taxon>
        <taxon>eudicotyledons</taxon>
        <taxon>Gunneridae</taxon>
        <taxon>Pentapetalae</taxon>
        <taxon>rosids</taxon>
        <taxon>malvids</taxon>
        <taxon>Brassicales</taxon>
        <taxon>Brassicaceae</taxon>
        <taxon>Camelineae</taxon>
        <taxon>Arabidopsis</taxon>
    </lineage>
</organism>
<feature type="compositionally biased region" description="Basic and acidic residues" evidence="6">
    <location>
        <begin position="112"/>
        <end position="158"/>
    </location>
</feature>
<evidence type="ECO:0000256" key="3">
    <source>
        <dbReference type="ARBA" id="ARBA00023288"/>
    </source>
</evidence>
<feature type="domain" description="HMA" evidence="7">
    <location>
        <begin position="39"/>
        <end position="106"/>
    </location>
</feature>
<dbReference type="InterPro" id="IPR006121">
    <property type="entry name" value="HMA_dom"/>
</dbReference>
<dbReference type="PROSITE" id="PS50846">
    <property type="entry name" value="HMA_2"/>
    <property type="match status" value="1"/>
</dbReference>
<proteinExistence type="inferred from homology"/>
<evidence type="ECO:0000313" key="9">
    <source>
        <dbReference type="Proteomes" id="UP000694251"/>
    </source>
</evidence>
<keyword evidence="4" id="KW-0636">Prenylation</keyword>
<evidence type="ECO:0000256" key="1">
    <source>
        <dbReference type="ARBA" id="ARBA00022481"/>
    </source>
</evidence>
<evidence type="ECO:0000256" key="4">
    <source>
        <dbReference type="ARBA" id="ARBA00023289"/>
    </source>
</evidence>
<evidence type="ECO:0000256" key="5">
    <source>
        <dbReference type="ARBA" id="ARBA00024045"/>
    </source>
</evidence>
<evidence type="ECO:0000259" key="7">
    <source>
        <dbReference type="PROSITE" id="PS50846"/>
    </source>
</evidence>
<dbReference type="AlphaFoldDB" id="A0A8T2DKX2"/>
<dbReference type="GO" id="GO:0046872">
    <property type="term" value="F:metal ion binding"/>
    <property type="evidence" value="ECO:0007669"/>
    <property type="project" value="UniProtKB-KW"/>
</dbReference>
<evidence type="ECO:0000256" key="2">
    <source>
        <dbReference type="ARBA" id="ARBA00022723"/>
    </source>
</evidence>
<name>A0A8T2DKX2_ARASU</name>
<comment type="similarity">
    <text evidence="5">Belongs to the HIPP family.</text>
</comment>
<dbReference type="InterPro" id="IPR051863">
    <property type="entry name" value="HIPP"/>
</dbReference>
<evidence type="ECO:0000313" key="8">
    <source>
        <dbReference type="EMBL" id="KAG7612768.1"/>
    </source>
</evidence>